<organism evidence="2 3">
    <name type="scientific">Taxus chinensis</name>
    <name type="common">Chinese yew</name>
    <name type="synonym">Taxus wallichiana var. chinensis</name>
    <dbReference type="NCBI Taxonomy" id="29808"/>
    <lineage>
        <taxon>Eukaryota</taxon>
        <taxon>Viridiplantae</taxon>
        <taxon>Streptophyta</taxon>
        <taxon>Embryophyta</taxon>
        <taxon>Tracheophyta</taxon>
        <taxon>Spermatophyta</taxon>
        <taxon>Pinopsida</taxon>
        <taxon>Pinidae</taxon>
        <taxon>Conifers II</taxon>
        <taxon>Cupressales</taxon>
        <taxon>Taxaceae</taxon>
        <taxon>Taxus</taxon>
    </lineage>
</organism>
<protein>
    <submittedName>
        <fullName evidence="2">Uncharacterized protein</fullName>
    </submittedName>
</protein>
<comment type="caution">
    <text evidence="2">The sequence shown here is derived from an EMBL/GenBank/DDBJ whole genome shotgun (WGS) entry which is preliminary data.</text>
</comment>
<feature type="non-terminal residue" evidence="2">
    <location>
        <position position="1"/>
    </location>
</feature>
<accession>A0AA38CMY8</accession>
<keyword evidence="3" id="KW-1185">Reference proteome</keyword>
<evidence type="ECO:0000313" key="3">
    <source>
        <dbReference type="Proteomes" id="UP000824469"/>
    </source>
</evidence>
<reference evidence="2 3" key="1">
    <citation type="journal article" date="2021" name="Nat. Plants">
        <title>The Taxus genome provides insights into paclitaxel biosynthesis.</title>
        <authorList>
            <person name="Xiong X."/>
            <person name="Gou J."/>
            <person name="Liao Q."/>
            <person name="Li Y."/>
            <person name="Zhou Q."/>
            <person name="Bi G."/>
            <person name="Li C."/>
            <person name="Du R."/>
            <person name="Wang X."/>
            <person name="Sun T."/>
            <person name="Guo L."/>
            <person name="Liang H."/>
            <person name="Lu P."/>
            <person name="Wu Y."/>
            <person name="Zhang Z."/>
            <person name="Ro D.K."/>
            <person name="Shang Y."/>
            <person name="Huang S."/>
            <person name="Yan J."/>
        </authorList>
    </citation>
    <scope>NUCLEOTIDE SEQUENCE [LARGE SCALE GENOMIC DNA]</scope>
    <source>
        <strain evidence="2">Ta-2019</strain>
    </source>
</reference>
<evidence type="ECO:0000313" key="2">
    <source>
        <dbReference type="EMBL" id="KAH9301648.1"/>
    </source>
</evidence>
<feature type="region of interest" description="Disordered" evidence="1">
    <location>
        <begin position="1"/>
        <end position="30"/>
    </location>
</feature>
<evidence type="ECO:0000256" key="1">
    <source>
        <dbReference type="SAM" id="MobiDB-lite"/>
    </source>
</evidence>
<name>A0AA38CMY8_TAXCH</name>
<dbReference type="EMBL" id="JAHRHJ020000009">
    <property type="protein sequence ID" value="KAH9301648.1"/>
    <property type="molecule type" value="Genomic_DNA"/>
</dbReference>
<dbReference type="Proteomes" id="UP000824469">
    <property type="component" value="Unassembled WGS sequence"/>
</dbReference>
<sequence>QRRQGTQGRGDAGPWETGCAGAGEGTREGDRGVWAVCAPGGVSWGSLSARGNGCGSLSAGPTATRGAHSAWDLWGQGVAGGFRGPGGTVGAG</sequence>
<feature type="non-terminal residue" evidence="2">
    <location>
        <position position="92"/>
    </location>
</feature>
<dbReference type="AlphaFoldDB" id="A0AA38CMY8"/>
<proteinExistence type="predicted"/>
<gene>
    <name evidence="2" type="ORF">KI387_013231</name>
</gene>